<comment type="caution">
    <text evidence="1">The sequence shown here is derived from an EMBL/GenBank/DDBJ whole genome shotgun (WGS) entry which is preliminary data.</text>
</comment>
<evidence type="ECO:0000313" key="2">
    <source>
        <dbReference type="Proteomes" id="UP001597561"/>
    </source>
</evidence>
<keyword evidence="2" id="KW-1185">Reference proteome</keyword>
<dbReference type="Proteomes" id="UP001597561">
    <property type="component" value="Unassembled WGS sequence"/>
</dbReference>
<dbReference type="RefSeq" id="WP_204730061.1">
    <property type="nucleotide sequence ID" value="NZ_JAFBDK010000013.1"/>
</dbReference>
<sequence length="105" mass="11790">MAKATESVKQDKKEVVVFAKPYQYEGKEYVEVDLSGVNNLTGDDLLNTEQKFNELGSISPMPQVTLPYTLLIAAEVTDLPFEFFKGLPAKEALKIRTMVMVFLNN</sequence>
<organism evidence="1 2">
    <name type="scientific">Jeotgalibacillus terrae</name>
    <dbReference type="NCBI Taxonomy" id="587735"/>
    <lineage>
        <taxon>Bacteria</taxon>
        <taxon>Bacillati</taxon>
        <taxon>Bacillota</taxon>
        <taxon>Bacilli</taxon>
        <taxon>Bacillales</taxon>
        <taxon>Caryophanaceae</taxon>
        <taxon>Jeotgalibacillus</taxon>
    </lineage>
</organism>
<dbReference type="EMBL" id="JBHUPG010000009">
    <property type="protein sequence ID" value="MFD2911426.1"/>
    <property type="molecule type" value="Genomic_DNA"/>
</dbReference>
<gene>
    <name evidence="1" type="ORF">ACFS5P_06025</name>
</gene>
<evidence type="ECO:0000313" key="1">
    <source>
        <dbReference type="EMBL" id="MFD2911426.1"/>
    </source>
</evidence>
<accession>A0ABW5ZG03</accession>
<reference evidence="2" key="1">
    <citation type="journal article" date="2019" name="Int. J. Syst. Evol. Microbiol.">
        <title>The Global Catalogue of Microorganisms (GCM) 10K type strain sequencing project: providing services to taxonomists for standard genome sequencing and annotation.</title>
        <authorList>
            <consortium name="The Broad Institute Genomics Platform"/>
            <consortium name="The Broad Institute Genome Sequencing Center for Infectious Disease"/>
            <person name="Wu L."/>
            <person name="Ma J."/>
        </authorList>
    </citation>
    <scope>NUCLEOTIDE SEQUENCE [LARGE SCALE GENOMIC DNA]</scope>
    <source>
        <strain evidence="2">KCTC 13528</strain>
    </source>
</reference>
<name>A0ABW5ZG03_9BACL</name>
<protein>
    <submittedName>
        <fullName evidence="1">Phage tail assembly protein</fullName>
    </submittedName>
</protein>
<proteinExistence type="predicted"/>